<dbReference type="Proteomes" id="UP000178315">
    <property type="component" value="Unassembled WGS sequence"/>
</dbReference>
<evidence type="ECO:0000313" key="2">
    <source>
        <dbReference type="EMBL" id="OGY73682.1"/>
    </source>
</evidence>
<evidence type="ECO:0000313" key="3">
    <source>
        <dbReference type="Proteomes" id="UP000178315"/>
    </source>
</evidence>
<dbReference type="EMBL" id="MHJU01000009">
    <property type="protein sequence ID" value="OGY73682.1"/>
    <property type="molecule type" value="Genomic_DNA"/>
</dbReference>
<accession>A0A1G2AA40</accession>
<dbReference type="InterPro" id="IPR025668">
    <property type="entry name" value="Tnp_DDE_dom"/>
</dbReference>
<reference evidence="2 3" key="1">
    <citation type="journal article" date="2016" name="Nat. Commun.">
        <title>Thousands of microbial genomes shed light on interconnected biogeochemical processes in an aquifer system.</title>
        <authorList>
            <person name="Anantharaman K."/>
            <person name="Brown C.T."/>
            <person name="Hug L.A."/>
            <person name="Sharon I."/>
            <person name="Castelle C.J."/>
            <person name="Probst A.J."/>
            <person name="Thomas B.C."/>
            <person name="Singh A."/>
            <person name="Wilkins M.J."/>
            <person name="Karaoz U."/>
            <person name="Brodie E.L."/>
            <person name="Williams K.H."/>
            <person name="Hubbard S.S."/>
            <person name="Banfield J.F."/>
        </authorList>
    </citation>
    <scope>NUCLEOTIDE SEQUENCE [LARGE SCALE GENOMIC DNA]</scope>
</reference>
<dbReference type="PANTHER" id="PTHR34631">
    <property type="match status" value="1"/>
</dbReference>
<proteinExistence type="predicted"/>
<name>A0A1G2AA40_9BACT</name>
<dbReference type="NCBIfam" id="NF033579">
    <property type="entry name" value="transpos_IS5_2"/>
    <property type="match status" value="1"/>
</dbReference>
<feature type="domain" description="Transposase DDE" evidence="1">
    <location>
        <begin position="13"/>
        <end position="124"/>
    </location>
</feature>
<organism evidence="2 3">
    <name type="scientific">Candidatus Jacksonbacteria bacterium RIFCSPLOWO2_02_FULL_44_20</name>
    <dbReference type="NCBI Taxonomy" id="1798460"/>
    <lineage>
        <taxon>Bacteria</taxon>
        <taxon>Candidatus Jacksoniibacteriota</taxon>
    </lineage>
</organism>
<dbReference type="PANTHER" id="PTHR34631:SF3">
    <property type="entry name" value="ISSOD12 TRANSPOSASE TNPA_ISSOD12"/>
    <property type="match status" value="1"/>
</dbReference>
<gene>
    <name evidence="2" type="ORF">A3H61_00310</name>
</gene>
<evidence type="ECO:0000259" key="1">
    <source>
        <dbReference type="Pfam" id="PF13737"/>
    </source>
</evidence>
<dbReference type="AlphaFoldDB" id="A0A1G2AA40"/>
<dbReference type="InterPro" id="IPR053172">
    <property type="entry name" value="Tn903_transposase"/>
</dbReference>
<dbReference type="InterPro" id="IPR053520">
    <property type="entry name" value="Transposase_Tn903"/>
</dbReference>
<comment type="caution">
    <text evidence="2">The sequence shown here is derived from an EMBL/GenBank/DDBJ whole genome shotgun (WGS) entry which is preliminary data.</text>
</comment>
<sequence>MRNWKEYNEALVNRWKIMFWITEDALRQWKERNKTGKRGKPKVFSDTAIEVALTLRAVFHLPLRQTEGFLVSVLERIGALVKAPDYSTLSIRSRSLSITIRVHPARKETLHLVVDSTGMKVYGEGEWKVRQHGWSKRRTWRKLHIGVDEKTGNIVLGEVTGNDTADCEMLEPLLAKLSEDTALKQVSADGAFDKRTCYETLSEQSVPRIAIPPQKNARIWQNGNKRADPLPRDENLRRIRQIGRSAWKRESGYHRRSIAETAMFRLKTIFTDKLRSLTFVNQRTELLIRLKALNRMTTLGMPKAYIVA</sequence>
<protein>
    <recommendedName>
        <fullName evidence="1">Transposase DDE domain-containing protein</fullName>
    </recommendedName>
</protein>
<dbReference type="Pfam" id="PF13737">
    <property type="entry name" value="DDE_Tnp_1_5"/>
    <property type="match status" value="1"/>
</dbReference>